<gene>
    <name evidence="6" type="ORF">BYL167_LOCUS1089</name>
    <name evidence="2" type="ORF">CJN711_LOCUS22115</name>
    <name evidence="7" type="ORF">GIL414_LOCUS1617</name>
    <name evidence="3" type="ORF">KQP761_LOCUS34073</name>
    <name evidence="5" type="ORF">MBJ925_LOCUS37071</name>
    <name evidence="8" type="ORF">OVN521_LOCUS5310</name>
    <name evidence="9" type="ORF">SMN809_LOCUS4351</name>
    <name evidence="4" type="ORF">WKI299_LOCUS27064</name>
</gene>
<evidence type="ECO:0000313" key="6">
    <source>
        <dbReference type="EMBL" id="CAF3765215.1"/>
    </source>
</evidence>
<dbReference type="AlphaFoldDB" id="A0A815L922"/>
<dbReference type="Proteomes" id="UP000676336">
    <property type="component" value="Unassembled WGS sequence"/>
</dbReference>
<dbReference type="EMBL" id="CAJOBH010000149">
    <property type="protein sequence ID" value="CAF3765215.1"/>
    <property type="molecule type" value="Genomic_DNA"/>
</dbReference>
<evidence type="ECO:0000313" key="3">
    <source>
        <dbReference type="EMBL" id="CAF1670113.1"/>
    </source>
</evidence>
<evidence type="ECO:0000313" key="7">
    <source>
        <dbReference type="EMBL" id="CAF3810663.1"/>
    </source>
</evidence>
<feature type="signal peptide" evidence="1">
    <location>
        <begin position="1"/>
        <end position="23"/>
    </location>
</feature>
<evidence type="ECO:0000313" key="2">
    <source>
        <dbReference type="EMBL" id="CAF1403834.1"/>
    </source>
</evidence>
<accession>A0A815L922</accession>
<protein>
    <submittedName>
        <fullName evidence="2">Uncharacterized protein</fullName>
    </submittedName>
</protein>
<dbReference type="EMBL" id="CAJNRF010011756">
    <property type="protein sequence ID" value="CAF2134846.1"/>
    <property type="molecule type" value="Genomic_DNA"/>
</dbReference>
<evidence type="ECO:0000256" key="1">
    <source>
        <dbReference type="SAM" id="SignalP"/>
    </source>
</evidence>
<dbReference type="Proteomes" id="UP000663824">
    <property type="component" value="Unassembled WGS sequence"/>
</dbReference>
<evidence type="ECO:0000313" key="4">
    <source>
        <dbReference type="EMBL" id="CAF2134846.1"/>
    </source>
</evidence>
<keyword evidence="11" id="KW-1185">Reference proteome</keyword>
<evidence type="ECO:0000313" key="11">
    <source>
        <dbReference type="Proteomes" id="UP000663866"/>
    </source>
</evidence>
<dbReference type="EMBL" id="CAJOBI010000995">
    <property type="protein sequence ID" value="CAF3857240.1"/>
    <property type="molecule type" value="Genomic_DNA"/>
</dbReference>
<evidence type="ECO:0000313" key="10">
    <source>
        <dbReference type="Proteomes" id="UP000663855"/>
    </source>
</evidence>
<proteinExistence type="predicted"/>
<dbReference type="Proteomes" id="UP000663855">
    <property type="component" value="Unassembled WGS sequence"/>
</dbReference>
<dbReference type="EMBL" id="CAJOBG010000524">
    <property type="protein sequence ID" value="CAF3825335.1"/>
    <property type="molecule type" value="Genomic_DNA"/>
</dbReference>
<dbReference type="EMBL" id="CAJNOW010019043">
    <property type="protein sequence ID" value="CAF1670113.1"/>
    <property type="molecule type" value="Genomic_DNA"/>
</dbReference>
<dbReference type="Proteomes" id="UP000663834">
    <property type="component" value="Unassembled WGS sequence"/>
</dbReference>
<evidence type="ECO:0000313" key="9">
    <source>
        <dbReference type="EMBL" id="CAF3857240.1"/>
    </source>
</evidence>
<feature type="chain" id="PRO_5036228192" evidence="1">
    <location>
        <begin position="24"/>
        <end position="145"/>
    </location>
</feature>
<evidence type="ECO:0000313" key="5">
    <source>
        <dbReference type="EMBL" id="CAF2234765.1"/>
    </source>
</evidence>
<name>A0A815L922_9BILA</name>
<keyword evidence="1" id="KW-0732">Signal</keyword>
<dbReference type="EMBL" id="CAJNRE010020515">
    <property type="protein sequence ID" value="CAF2234765.1"/>
    <property type="molecule type" value="Genomic_DNA"/>
</dbReference>
<dbReference type="EMBL" id="CAJNOV010010386">
    <property type="protein sequence ID" value="CAF1403834.1"/>
    <property type="molecule type" value="Genomic_DNA"/>
</dbReference>
<dbReference type="Proteomes" id="UP000663866">
    <property type="component" value="Unassembled WGS sequence"/>
</dbReference>
<comment type="caution">
    <text evidence="2">The sequence shown here is derived from an EMBL/GenBank/DDBJ whole genome shotgun (WGS) entry which is preliminary data.</text>
</comment>
<reference evidence="2" key="1">
    <citation type="submission" date="2021-02" db="EMBL/GenBank/DDBJ databases">
        <authorList>
            <person name="Nowell W R."/>
        </authorList>
    </citation>
    <scope>NUCLEOTIDE SEQUENCE</scope>
</reference>
<dbReference type="Proteomes" id="UP000681720">
    <property type="component" value="Unassembled WGS sequence"/>
</dbReference>
<dbReference type="Proteomes" id="UP000681967">
    <property type="component" value="Unassembled WGS sequence"/>
</dbReference>
<dbReference type="Proteomes" id="UP000663856">
    <property type="component" value="Unassembled WGS sequence"/>
</dbReference>
<evidence type="ECO:0000313" key="8">
    <source>
        <dbReference type="EMBL" id="CAF3825335.1"/>
    </source>
</evidence>
<dbReference type="OrthoDB" id="10004369at2759"/>
<organism evidence="2 10">
    <name type="scientific">Rotaria magnacalcarata</name>
    <dbReference type="NCBI Taxonomy" id="392030"/>
    <lineage>
        <taxon>Eukaryota</taxon>
        <taxon>Metazoa</taxon>
        <taxon>Spiralia</taxon>
        <taxon>Gnathifera</taxon>
        <taxon>Rotifera</taxon>
        <taxon>Eurotatoria</taxon>
        <taxon>Bdelloidea</taxon>
        <taxon>Philodinida</taxon>
        <taxon>Philodinidae</taxon>
        <taxon>Rotaria</taxon>
    </lineage>
</organism>
<sequence>MMKTSQVVILLLICFDCLTLVHAFSLCQEGSMFPDWMIGNFHAQFADGSSANGSFGLWYANVTFSTGDYGRLTMTSPLQKGDGFYVFHECVHIHAMEPQHRCSLLVRNPIGGYTEYIHKDPKLVPLCPKSLVSSDLEIEIVTKIN</sequence>
<dbReference type="EMBL" id="CAJOBJ010000275">
    <property type="protein sequence ID" value="CAF3810663.1"/>
    <property type="molecule type" value="Genomic_DNA"/>
</dbReference>